<sequence length="243" mass="26804">MINFQDKICSTFAFGYGSPASGNCESSFNQTDSYYVIGRLNSNGSTSVNYFSDDPCLSDSWFATRNASQETLSRHSCDANQFKWYSSNDDKDNSGRNGLTLTPNALIGVGFGFLTLVIVSVTFVFFRRYLKVKRIEGQSKWPTGPSEAVSLNKVVLHGQHGLWNDDVITTKRLPRDKILVKKLISRGAYGEAHAGLFNGHLVAIKRLLPPSRGSLEPVNEFLAEAKMTATLDHPHIVTFTGVA</sequence>
<dbReference type="InterPro" id="IPR000719">
    <property type="entry name" value="Prot_kinase_dom"/>
</dbReference>
<keyword evidence="3" id="KW-0418">Kinase</keyword>
<dbReference type="PROSITE" id="PS50011">
    <property type="entry name" value="PROTEIN_KINASE_DOM"/>
    <property type="match status" value="1"/>
</dbReference>
<dbReference type="InParanoid" id="D0NXY2"/>
<dbReference type="RefSeq" id="XP_002997795.1">
    <property type="nucleotide sequence ID" value="XM_002997749.1"/>
</dbReference>
<dbReference type="EMBL" id="DS028184">
    <property type="protein sequence ID" value="EEY67933.1"/>
    <property type="molecule type" value="Genomic_DNA"/>
</dbReference>
<keyword evidence="1" id="KW-0472">Membrane</keyword>
<dbReference type="GeneID" id="9463179"/>
<dbReference type="InterPro" id="IPR011009">
    <property type="entry name" value="Kinase-like_dom_sf"/>
</dbReference>
<dbReference type="Proteomes" id="UP000006643">
    <property type="component" value="Unassembled WGS sequence"/>
</dbReference>
<dbReference type="VEuPathDB" id="FungiDB:PITG_18346"/>
<feature type="domain" description="Protein kinase" evidence="2">
    <location>
        <begin position="178"/>
        <end position="243"/>
    </location>
</feature>
<dbReference type="OrthoDB" id="4062651at2759"/>
<name>D0NXY2_PHYIT</name>
<protein>
    <submittedName>
        <fullName evidence="3">Protein kinase</fullName>
    </submittedName>
</protein>
<keyword evidence="1" id="KW-1133">Transmembrane helix</keyword>
<dbReference type="SUPFAM" id="SSF56112">
    <property type="entry name" value="Protein kinase-like (PK-like)"/>
    <property type="match status" value="1"/>
</dbReference>
<keyword evidence="1" id="KW-0812">Transmembrane</keyword>
<dbReference type="STRING" id="403677.D0NXY2"/>
<gene>
    <name evidence="3" type="ORF">PITG_18346</name>
</gene>
<keyword evidence="4" id="KW-1185">Reference proteome</keyword>
<dbReference type="HOGENOM" id="CLU_1144475_0_0_1"/>
<evidence type="ECO:0000313" key="3">
    <source>
        <dbReference type="EMBL" id="EEY67933.1"/>
    </source>
</evidence>
<evidence type="ECO:0000313" key="4">
    <source>
        <dbReference type="Proteomes" id="UP000006643"/>
    </source>
</evidence>
<dbReference type="InterPro" id="IPR051681">
    <property type="entry name" value="Ser/Thr_Kinases-Pseudokinases"/>
</dbReference>
<dbReference type="Gene3D" id="3.30.200.20">
    <property type="entry name" value="Phosphorylase Kinase, domain 1"/>
    <property type="match status" value="1"/>
</dbReference>
<dbReference type="AlphaFoldDB" id="D0NXY2"/>
<dbReference type="PANTHER" id="PTHR44329">
    <property type="entry name" value="SERINE/THREONINE-PROTEIN KINASE TNNI3K-RELATED"/>
    <property type="match status" value="1"/>
</dbReference>
<proteinExistence type="predicted"/>
<accession>D0NXY2</accession>
<organism evidence="3 4">
    <name type="scientific">Phytophthora infestans (strain T30-4)</name>
    <name type="common">Potato late blight agent</name>
    <dbReference type="NCBI Taxonomy" id="403677"/>
    <lineage>
        <taxon>Eukaryota</taxon>
        <taxon>Sar</taxon>
        <taxon>Stramenopiles</taxon>
        <taxon>Oomycota</taxon>
        <taxon>Peronosporomycetes</taxon>
        <taxon>Peronosporales</taxon>
        <taxon>Peronosporaceae</taxon>
        <taxon>Phytophthora</taxon>
    </lineage>
</organism>
<dbReference type="GO" id="GO:0005524">
    <property type="term" value="F:ATP binding"/>
    <property type="evidence" value="ECO:0007669"/>
    <property type="project" value="InterPro"/>
</dbReference>
<evidence type="ECO:0000256" key="1">
    <source>
        <dbReference type="SAM" id="Phobius"/>
    </source>
</evidence>
<dbReference type="GO" id="GO:0004674">
    <property type="term" value="F:protein serine/threonine kinase activity"/>
    <property type="evidence" value="ECO:0007669"/>
    <property type="project" value="TreeGrafter"/>
</dbReference>
<dbReference type="KEGG" id="pif:PITG_18346"/>
<evidence type="ECO:0000259" key="2">
    <source>
        <dbReference type="PROSITE" id="PS50011"/>
    </source>
</evidence>
<reference evidence="4" key="1">
    <citation type="journal article" date="2009" name="Nature">
        <title>Genome sequence and analysis of the Irish potato famine pathogen Phytophthora infestans.</title>
        <authorList>
            <consortium name="The Broad Institute Genome Sequencing Platform"/>
            <person name="Haas B.J."/>
            <person name="Kamoun S."/>
            <person name="Zody M.C."/>
            <person name="Jiang R.H."/>
            <person name="Handsaker R.E."/>
            <person name="Cano L.M."/>
            <person name="Grabherr M."/>
            <person name="Kodira C.D."/>
            <person name="Raffaele S."/>
            <person name="Torto-Alalibo T."/>
            <person name="Bozkurt T.O."/>
            <person name="Ah-Fong A.M."/>
            <person name="Alvarado L."/>
            <person name="Anderson V.L."/>
            <person name="Armstrong M.R."/>
            <person name="Avrova A."/>
            <person name="Baxter L."/>
            <person name="Beynon J."/>
            <person name="Boevink P.C."/>
            <person name="Bollmann S.R."/>
            <person name="Bos J.I."/>
            <person name="Bulone V."/>
            <person name="Cai G."/>
            <person name="Cakir C."/>
            <person name="Carrington J.C."/>
            <person name="Chawner M."/>
            <person name="Conti L."/>
            <person name="Costanzo S."/>
            <person name="Ewan R."/>
            <person name="Fahlgren N."/>
            <person name="Fischbach M.A."/>
            <person name="Fugelstad J."/>
            <person name="Gilroy E.M."/>
            <person name="Gnerre S."/>
            <person name="Green P.J."/>
            <person name="Grenville-Briggs L.J."/>
            <person name="Griffith J."/>
            <person name="Grunwald N.J."/>
            <person name="Horn K."/>
            <person name="Horner N.R."/>
            <person name="Hu C.H."/>
            <person name="Huitema E."/>
            <person name="Jeong D.H."/>
            <person name="Jones A.M."/>
            <person name="Jones J.D."/>
            <person name="Jones R.W."/>
            <person name="Karlsson E.K."/>
            <person name="Kunjeti S.G."/>
            <person name="Lamour K."/>
            <person name="Liu Z."/>
            <person name="Ma L."/>
            <person name="Maclean D."/>
            <person name="Chibucos M.C."/>
            <person name="McDonald H."/>
            <person name="McWalters J."/>
            <person name="Meijer H.J."/>
            <person name="Morgan W."/>
            <person name="Morris P.F."/>
            <person name="Munro C.A."/>
            <person name="O'Neill K."/>
            <person name="Ospina-Giraldo M."/>
            <person name="Pinzon A."/>
            <person name="Pritchard L."/>
            <person name="Ramsahoye B."/>
            <person name="Ren Q."/>
            <person name="Restrepo S."/>
            <person name="Roy S."/>
            <person name="Sadanandom A."/>
            <person name="Savidor A."/>
            <person name="Schornack S."/>
            <person name="Schwartz D.C."/>
            <person name="Schumann U.D."/>
            <person name="Schwessinger B."/>
            <person name="Seyer L."/>
            <person name="Sharpe T."/>
            <person name="Silvar C."/>
            <person name="Song J."/>
            <person name="Studholme D.J."/>
            <person name="Sykes S."/>
            <person name="Thines M."/>
            <person name="van de Vondervoort P.J."/>
            <person name="Phuntumart V."/>
            <person name="Wawra S."/>
            <person name="Weide R."/>
            <person name="Win J."/>
            <person name="Young C."/>
            <person name="Zhou S."/>
            <person name="Fry W."/>
            <person name="Meyers B.C."/>
            <person name="van West P."/>
            <person name="Ristaino J."/>
            <person name="Govers F."/>
            <person name="Birch P.R."/>
            <person name="Whisson S.C."/>
            <person name="Judelson H.S."/>
            <person name="Nusbaum C."/>
        </authorList>
    </citation>
    <scope>NUCLEOTIDE SEQUENCE [LARGE SCALE GENOMIC DNA]</scope>
    <source>
        <strain evidence="4">T30-4</strain>
    </source>
</reference>
<feature type="transmembrane region" description="Helical" evidence="1">
    <location>
        <begin position="105"/>
        <end position="126"/>
    </location>
</feature>
<dbReference type="PANTHER" id="PTHR44329:SF214">
    <property type="entry name" value="PROTEIN KINASE DOMAIN-CONTAINING PROTEIN"/>
    <property type="match status" value="1"/>
</dbReference>
<keyword evidence="3" id="KW-0808">Transferase</keyword>